<dbReference type="OrthoDB" id="3210850at2759"/>
<evidence type="ECO:0000313" key="4">
    <source>
        <dbReference type="Proteomes" id="UP000242180"/>
    </source>
</evidence>
<evidence type="ECO:0000256" key="1">
    <source>
        <dbReference type="SAM" id="MobiDB-lite"/>
    </source>
</evidence>
<evidence type="ECO:0000313" key="3">
    <source>
        <dbReference type="EMBL" id="ORY96490.1"/>
    </source>
</evidence>
<feature type="region of interest" description="Disordered" evidence="1">
    <location>
        <begin position="318"/>
        <end position="343"/>
    </location>
</feature>
<proteinExistence type="predicted"/>
<feature type="transmembrane region" description="Helical" evidence="2">
    <location>
        <begin position="99"/>
        <end position="121"/>
    </location>
</feature>
<dbReference type="OMA" id="CHIGMEL"/>
<protein>
    <recommendedName>
        <fullName evidence="5">G-protein coupled receptors family 2 profile 2 domain-containing protein</fullName>
    </recommendedName>
</protein>
<organism evidence="3 4">
    <name type="scientific">Syncephalastrum racemosum</name>
    <name type="common">Filamentous fungus</name>
    <dbReference type="NCBI Taxonomy" id="13706"/>
    <lineage>
        <taxon>Eukaryota</taxon>
        <taxon>Fungi</taxon>
        <taxon>Fungi incertae sedis</taxon>
        <taxon>Mucoromycota</taxon>
        <taxon>Mucoromycotina</taxon>
        <taxon>Mucoromycetes</taxon>
        <taxon>Mucorales</taxon>
        <taxon>Syncephalastraceae</taxon>
        <taxon>Syncephalastrum</taxon>
    </lineage>
</organism>
<feature type="transmembrane region" description="Helical" evidence="2">
    <location>
        <begin position="133"/>
        <end position="154"/>
    </location>
</feature>
<dbReference type="PANTHER" id="PTHR38848:SF3">
    <property type="entry name" value="G-PROTEIN COUPLED RECEPTORS FAMILY 3 PROFILE DOMAIN-CONTAINING PROTEIN"/>
    <property type="match status" value="1"/>
</dbReference>
<sequence>MTVTDVDELLPPPELSFLQPDTSELASQMIALLSITVMMVLFGVKTFNVQYKYLTYSRWLVIYLYINSWLFTFAAIVLVTTNNGNNISCILSEMVCDVFYAGTKMTIYFWLIEKVWVVSAVRRARLQTWSYKFHLILMTPYIVIFGLMMAFHIAEVKEDGTCIIGLKPIASIPLLVYDLFLNAYMTVLFVKPLMKVGKSVNTKDYKSTRLHDVARRTLVASVVCLLVSFGNILALAILDGRERGVFCLTCCTIDVTINVVTIHWVTSNPHSKGSRDQHAISASNPHETMAGTFYEQGEKKKDMYGVGMEHDQSNAGRFVMVGPKDDDDVSESSGKGSIQKTSF</sequence>
<feature type="transmembrane region" description="Helical" evidence="2">
    <location>
        <begin position="213"/>
        <end position="237"/>
    </location>
</feature>
<dbReference type="AlphaFoldDB" id="A0A1X2HCM4"/>
<keyword evidence="2" id="KW-0472">Membrane</keyword>
<dbReference type="PANTHER" id="PTHR38848">
    <property type="entry name" value="G-PROTEIN COUPLED RECEPTORS FAMILY 3 PROFILE DOMAIN-CONTAINING PROTEIN"/>
    <property type="match status" value="1"/>
</dbReference>
<feature type="transmembrane region" description="Helical" evidence="2">
    <location>
        <begin position="174"/>
        <end position="193"/>
    </location>
</feature>
<feature type="transmembrane region" description="Helical" evidence="2">
    <location>
        <begin position="25"/>
        <end position="47"/>
    </location>
</feature>
<reference evidence="3 4" key="1">
    <citation type="submission" date="2016-07" db="EMBL/GenBank/DDBJ databases">
        <title>Pervasive Adenine N6-methylation of Active Genes in Fungi.</title>
        <authorList>
            <consortium name="DOE Joint Genome Institute"/>
            <person name="Mondo S.J."/>
            <person name="Dannebaum R.O."/>
            <person name="Kuo R.C."/>
            <person name="Labutti K."/>
            <person name="Haridas S."/>
            <person name="Kuo A."/>
            <person name="Salamov A."/>
            <person name="Ahrendt S.R."/>
            <person name="Lipzen A."/>
            <person name="Sullivan W."/>
            <person name="Andreopoulos W.B."/>
            <person name="Clum A."/>
            <person name="Lindquist E."/>
            <person name="Daum C."/>
            <person name="Ramamoorthy G.K."/>
            <person name="Gryganskyi A."/>
            <person name="Culley D."/>
            <person name="Magnuson J.K."/>
            <person name="James T.Y."/>
            <person name="O'Malley M.A."/>
            <person name="Stajich J.E."/>
            <person name="Spatafora J.W."/>
            <person name="Visel A."/>
            <person name="Grigoriev I.V."/>
        </authorList>
    </citation>
    <scope>NUCLEOTIDE SEQUENCE [LARGE SCALE GENOMIC DNA]</scope>
    <source>
        <strain evidence="3 4">NRRL 2496</strain>
    </source>
</reference>
<dbReference type="Proteomes" id="UP000242180">
    <property type="component" value="Unassembled WGS sequence"/>
</dbReference>
<dbReference type="InParanoid" id="A0A1X2HCM4"/>
<feature type="compositionally biased region" description="Polar residues" evidence="1">
    <location>
        <begin position="331"/>
        <end position="343"/>
    </location>
</feature>
<gene>
    <name evidence="3" type="ORF">BCR43DRAFT_491782</name>
</gene>
<keyword evidence="4" id="KW-1185">Reference proteome</keyword>
<evidence type="ECO:0000256" key="2">
    <source>
        <dbReference type="SAM" id="Phobius"/>
    </source>
</evidence>
<keyword evidence="2" id="KW-1133">Transmembrane helix</keyword>
<comment type="caution">
    <text evidence="3">The sequence shown here is derived from an EMBL/GenBank/DDBJ whole genome shotgun (WGS) entry which is preliminary data.</text>
</comment>
<evidence type="ECO:0008006" key="5">
    <source>
        <dbReference type="Google" id="ProtNLM"/>
    </source>
</evidence>
<name>A0A1X2HCM4_SYNRA</name>
<keyword evidence="2" id="KW-0812">Transmembrane</keyword>
<dbReference type="EMBL" id="MCGN01000005">
    <property type="protein sequence ID" value="ORY96490.1"/>
    <property type="molecule type" value="Genomic_DNA"/>
</dbReference>
<accession>A0A1X2HCM4</accession>
<feature type="transmembrane region" description="Helical" evidence="2">
    <location>
        <begin position="59"/>
        <end position="79"/>
    </location>
</feature>